<dbReference type="GO" id="GO:0005634">
    <property type="term" value="C:nucleus"/>
    <property type="evidence" value="ECO:0007669"/>
    <property type="project" value="TreeGrafter"/>
</dbReference>
<reference evidence="1 2" key="1">
    <citation type="submission" date="2016-12" db="EMBL/GenBank/DDBJ databases">
        <title>The genomes of Aspergillus section Nigri reveals drivers in fungal speciation.</title>
        <authorList>
            <consortium name="DOE Joint Genome Institute"/>
            <person name="Vesth T.C."/>
            <person name="Nybo J."/>
            <person name="Theobald S."/>
            <person name="Brandl J."/>
            <person name="Frisvad J.C."/>
            <person name="Nielsen K.F."/>
            <person name="Lyhne E.K."/>
            <person name="Kogle M.E."/>
            <person name="Kuo A."/>
            <person name="Riley R."/>
            <person name="Clum A."/>
            <person name="Nolan M."/>
            <person name="Lipzen A."/>
            <person name="Salamov A."/>
            <person name="Henrissat B."/>
            <person name="Wiebenga A."/>
            <person name="De Vries R.P."/>
            <person name="Grigoriev I.V."/>
            <person name="Mortensen U.H."/>
            <person name="Andersen M.R."/>
            <person name="Baker S.E."/>
        </authorList>
    </citation>
    <scope>NUCLEOTIDE SEQUENCE [LARGE SCALE GENOMIC DNA]</scope>
    <source>
        <strain evidence="1 2">CBS 117.55</strain>
    </source>
</reference>
<dbReference type="PANTHER" id="PTHR46191">
    <property type="match status" value="1"/>
</dbReference>
<dbReference type="STRING" id="1448321.A0A317X041"/>
<organism evidence="1 2">
    <name type="scientific">Aspergillus heteromorphus CBS 117.55</name>
    <dbReference type="NCBI Taxonomy" id="1448321"/>
    <lineage>
        <taxon>Eukaryota</taxon>
        <taxon>Fungi</taxon>
        <taxon>Dikarya</taxon>
        <taxon>Ascomycota</taxon>
        <taxon>Pezizomycotina</taxon>
        <taxon>Eurotiomycetes</taxon>
        <taxon>Eurotiomycetidae</taxon>
        <taxon>Eurotiales</taxon>
        <taxon>Aspergillaceae</taxon>
        <taxon>Aspergillus</taxon>
        <taxon>Aspergillus subgen. Circumdati</taxon>
    </lineage>
</organism>
<dbReference type="RefSeq" id="XP_025403385.1">
    <property type="nucleotide sequence ID" value="XM_025540764.1"/>
</dbReference>
<dbReference type="InterPro" id="IPR044924">
    <property type="entry name" value="HAD-SF_hydro_IA_REG-2-like_cap"/>
</dbReference>
<keyword evidence="2" id="KW-1185">Reference proteome</keyword>
<dbReference type="VEuPathDB" id="FungiDB:BO70DRAFT_329065"/>
<evidence type="ECO:0000313" key="1">
    <source>
        <dbReference type="EMBL" id="PWY90942.1"/>
    </source>
</evidence>
<sequence length="315" mass="34269">MSQIPIPTPNRTRTPKRTLLLTLDAFNTLFHPRTPIPEQYVAVAHAHGLPRSITPSRLLPAFKSAFKAQSLRRPNYGRADVLRGAYGGPREWWADVIRGCFTRVLLQGRTSGGGWSGGFVGGRGGIVSSALVESLLERFAGREGYALYSDVRPFFDALRARMRGGGGGFDRVVVGVVSNSDDRVAGVLGSLGVRVGPGRAGDDRLRVGGLRGLFVIGILVMVLDYDIDLVITSYEAGEEKPSPVIFDVAEQQARRLVGDLEGEWERVHVGDDYEKDYRGALGAGWKGCFLQREGGDAREGTVRSLREVVDMLGGR</sequence>
<evidence type="ECO:0008006" key="3">
    <source>
        <dbReference type="Google" id="ProtNLM"/>
    </source>
</evidence>
<dbReference type="OrthoDB" id="444127at2759"/>
<dbReference type="SUPFAM" id="SSF56784">
    <property type="entry name" value="HAD-like"/>
    <property type="match status" value="1"/>
</dbReference>
<dbReference type="InterPro" id="IPR051828">
    <property type="entry name" value="HAD-like_hydrolase_domain"/>
</dbReference>
<dbReference type="PANTHER" id="PTHR46191:SF2">
    <property type="entry name" value="HALOACID DEHALOGENASE-LIKE HYDROLASE DOMAIN-CONTAINING PROTEIN 3"/>
    <property type="match status" value="1"/>
</dbReference>
<dbReference type="Proteomes" id="UP000247233">
    <property type="component" value="Unassembled WGS sequence"/>
</dbReference>
<protein>
    <recommendedName>
        <fullName evidence="3">Haloacid dehalogenase-like hydrolase</fullName>
    </recommendedName>
</protein>
<proteinExistence type="predicted"/>
<evidence type="ECO:0000313" key="2">
    <source>
        <dbReference type="Proteomes" id="UP000247233"/>
    </source>
</evidence>
<dbReference type="Gene3D" id="1.10.150.720">
    <property type="entry name" value="Haloacid dehalogenase-like hydrolase"/>
    <property type="match status" value="1"/>
</dbReference>
<dbReference type="GeneID" id="37063001"/>
<gene>
    <name evidence="1" type="ORF">BO70DRAFT_329065</name>
</gene>
<dbReference type="AlphaFoldDB" id="A0A317X041"/>
<accession>A0A317X041</accession>
<dbReference type="EMBL" id="MSFL01000002">
    <property type="protein sequence ID" value="PWY90942.1"/>
    <property type="molecule type" value="Genomic_DNA"/>
</dbReference>
<dbReference type="Gene3D" id="3.40.50.1000">
    <property type="entry name" value="HAD superfamily/HAD-like"/>
    <property type="match status" value="1"/>
</dbReference>
<dbReference type="InterPro" id="IPR023214">
    <property type="entry name" value="HAD_sf"/>
</dbReference>
<comment type="caution">
    <text evidence="1">The sequence shown here is derived from an EMBL/GenBank/DDBJ whole genome shotgun (WGS) entry which is preliminary data.</text>
</comment>
<dbReference type="InterPro" id="IPR036412">
    <property type="entry name" value="HAD-like_sf"/>
</dbReference>
<name>A0A317X041_9EURO</name>